<accession>A0A8X8ZNU4</accession>
<protein>
    <recommendedName>
        <fullName evidence="7">MADS-box domain-containing protein</fullName>
    </recommendedName>
</protein>
<evidence type="ECO:0000256" key="3">
    <source>
        <dbReference type="ARBA" id="ARBA00023125"/>
    </source>
</evidence>
<evidence type="ECO:0000256" key="4">
    <source>
        <dbReference type="ARBA" id="ARBA00023163"/>
    </source>
</evidence>
<evidence type="ECO:0000313" key="9">
    <source>
        <dbReference type="Proteomes" id="UP000298416"/>
    </source>
</evidence>
<dbReference type="InterPro" id="IPR033897">
    <property type="entry name" value="SRF-like_MADS-box"/>
</dbReference>
<dbReference type="GO" id="GO:0005634">
    <property type="term" value="C:nucleus"/>
    <property type="evidence" value="ECO:0007669"/>
    <property type="project" value="UniProtKB-SubCell"/>
</dbReference>
<dbReference type="GO" id="GO:0000981">
    <property type="term" value="F:DNA-binding transcription factor activity, RNA polymerase II-specific"/>
    <property type="evidence" value="ECO:0007669"/>
    <property type="project" value="InterPro"/>
</dbReference>
<evidence type="ECO:0000256" key="2">
    <source>
        <dbReference type="ARBA" id="ARBA00023015"/>
    </source>
</evidence>
<dbReference type="GO" id="GO:0046983">
    <property type="term" value="F:protein dimerization activity"/>
    <property type="evidence" value="ECO:0007669"/>
    <property type="project" value="InterPro"/>
</dbReference>
<dbReference type="AlphaFoldDB" id="A0A8X8ZNU4"/>
<dbReference type="SUPFAM" id="SSF55455">
    <property type="entry name" value="SRF-like"/>
    <property type="match status" value="1"/>
</dbReference>
<name>A0A8X8ZNU4_SALSN</name>
<keyword evidence="9" id="KW-1185">Reference proteome</keyword>
<evidence type="ECO:0000256" key="1">
    <source>
        <dbReference type="ARBA" id="ARBA00004123"/>
    </source>
</evidence>
<keyword evidence="2" id="KW-0805">Transcription regulation</keyword>
<feature type="coiled-coil region" evidence="6">
    <location>
        <begin position="11"/>
        <end position="38"/>
    </location>
</feature>
<dbReference type="Gene3D" id="3.40.1810.10">
    <property type="entry name" value="Transcription factor, MADS-box"/>
    <property type="match status" value="1"/>
</dbReference>
<comment type="caution">
    <text evidence="8">The sequence shown here is derived from an EMBL/GenBank/DDBJ whole genome shotgun (WGS) entry which is preliminary data.</text>
</comment>
<evidence type="ECO:0000313" key="8">
    <source>
        <dbReference type="EMBL" id="KAG6412337.1"/>
    </source>
</evidence>
<evidence type="ECO:0000256" key="6">
    <source>
        <dbReference type="SAM" id="Coils"/>
    </source>
</evidence>
<comment type="subcellular location">
    <subcellularLocation>
        <location evidence="1">Nucleus</location>
    </subcellularLocation>
</comment>
<evidence type="ECO:0000256" key="5">
    <source>
        <dbReference type="ARBA" id="ARBA00023242"/>
    </source>
</evidence>
<dbReference type="Proteomes" id="UP000298416">
    <property type="component" value="Unassembled WGS sequence"/>
</dbReference>
<sequence>MGRRKLKLEFIEKQKSRLLTLKNRKEGLKKKLHQLTTLCDVPACMIIRDPTTNSTSIWPEDSAQVRRLIDSYKADPGAVKTYRVSDFFNERQRSAEGELAKLQKKNLETELSTWDDRLHLMDESQLREFGAAVRSKALAMRSRIDFLKREAIIKKEKESNEMLYLGEFEEIVDQDGIFSIADGMDGISGDDQLPVPEFYCPPPLETFMDHNYLNQGYCSSMDVNQNVDWLPDLAASHTFQRQLQDPGLDQSLIDALPLFLPQGHHRIEGDIRFSNIDGRRCYSIGAFQYVFGDTNLKVALPRCCSVAMRDKARFGSEEADEKKIGVGVEVIASLYLRFGYGPTKTSSIFWQ</sequence>
<keyword evidence="5" id="KW-0539">Nucleus</keyword>
<gene>
    <name evidence="8" type="ORF">SASPL_125014</name>
</gene>
<dbReference type="EMBL" id="PNBA02000009">
    <property type="protein sequence ID" value="KAG6412337.1"/>
    <property type="molecule type" value="Genomic_DNA"/>
</dbReference>
<dbReference type="GO" id="GO:0045944">
    <property type="term" value="P:positive regulation of transcription by RNA polymerase II"/>
    <property type="evidence" value="ECO:0007669"/>
    <property type="project" value="InterPro"/>
</dbReference>
<dbReference type="InterPro" id="IPR002100">
    <property type="entry name" value="TF_MADSbox"/>
</dbReference>
<reference evidence="8" key="1">
    <citation type="submission" date="2018-01" db="EMBL/GenBank/DDBJ databases">
        <authorList>
            <person name="Mao J.F."/>
        </authorList>
    </citation>
    <scope>NUCLEOTIDE SEQUENCE</scope>
    <source>
        <strain evidence="8">Huo1</strain>
        <tissue evidence="8">Leaf</tissue>
    </source>
</reference>
<dbReference type="Pfam" id="PF00319">
    <property type="entry name" value="SRF-TF"/>
    <property type="match status" value="1"/>
</dbReference>
<reference evidence="8" key="2">
    <citation type="submission" date="2020-08" db="EMBL/GenBank/DDBJ databases">
        <title>Plant Genome Project.</title>
        <authorList>
            <person name="Zhang R.-G."/>
        </authorList>
    </citation>
    <scope>NUCLEOTIDE SEQUENCE</scope>
    <source>
        <strain evidence="8">Huo1</strain>
        <tissue evidence="8">Leaf</tissue>
    </source>
</reference>
<dbReference type="PROSITE" id="PS50066">
    <property type="entry name" value="MADS_BOX_2"/>
    <property type="match status" value="1"/>
</dbReference>
<keyword evidence="6" id="KW-0175">Coiled coil</keyword>
<dbReference type="GO" id="GO:0000987">
    <property type="term" value="F:cis-regulatory region sequence-specific DNA binding"/>
    <property type="evidence" value="ECO:0007669"/>
    <property type="project" value="InterPro"/>
</dbReference>
<dbReference type="InterPro" id="IPR036879">
    <property type="entry name" value="TF_MADSbox_sf"/>
</dbReference>
<proteinExistence type="predicted"/>
<organism evidence="8">
    <name type="scientific">Salvia splendens</name>
    <name type="common">Scarlet sage</name>
    <dbReference type="NCBI Taxonomy" id="180675"/>
    <lineage>
        <taxon>Eukaryota</taxon>
        <taxon>Viridiplantae</taxon>
        <taxon>Streptophyta</taxon>
        <taxon>Embryophyta</taxon>
        <taxon>Tracheophyta</taxon>
        <taxon>Spermatophyta</taxon>
        <taxon>Magnoliopsida</taxon>
        <taxon>eudicotyledons</taxon>
        <taxon>Gunneridae</taxon>
        <taxon>Pentapetalae</taxon>
        <taxon>asterids</taxon>
        <taxon>lamiids</taxon>
        <taxon>Lamiales</taxon>
        <taxon>Lamiaceae</taxon>
        <taxon>Nepetoideae</taxon>
        <taxon>Mentheae</taxon>
        <taxon>Salviinae</taxon>
        <taxon>Salvia</taxon>
        <taxon>Salvia subgen. Calosphace</taxon>
        <taxon>core Calosphace</taxon>
    </lineage>
</organism>
<keyword evidence="4" id="KW-0804">Transcription</keyword>
<feature type="domain" description="MADS-box" evidence="7">
    <location>
        <begin position="1"/>
        <end position="47"/>
    </location>
</feature>
<keyword evidence="3" id="KW-0238">DNA-binding</keyword>
<dbReference type="InterPro" id="IPR050142">
    <property type="entry name" value="MADS-box/MEF2_TF"/>
</dbReference>
<evidence type="ECO:0000259" key="7">
    <source>
        <dbReference type="PROSITE" id="PS50066"/>
    </source>
</evidence>
<dbReference type="PANTHER" id="PTHR48019">
    <property type="entry name" value="SERUM RESPONSE FACTOR HOMOLOG"/>
    <property type="match status" value="1"/>
</dbReference>
<dbReference type="SMART" id="SM00432">
    <property type="entry name" value="MADS"/>
    <property type="match status" value="1"/>
</dbReference>
<dbReference type="CDD" id="cd00266">
    <property type="entry name" value="MADS_SRF_like"/>
    <property type="match status" value="1"/>
</dbReference>